<feature type="transmembrane region" description="Helical" evidence="6">
    <location>
        <begin position="188"/>
        <end position="206"/>
    </location>
</feature>
<sequence length="396" mass="42934">MDSIESNGVVQSQSQSQSLSHVVELVASTADASDSPSEDQITPLLIQSDKPKINIFTVSYPRRSKPNKDQIARVIETETSPFTQFVVWIWGGSRYSGLLCMISSSIVYCFMEVLLDVASAQAIPLYEIAFTRCVIMSILSLLWLRRSGEPIFGPANVRNLLVSRALTGCVSLLAFMYCIQRLPMSQAMILSFTTPLMASVAARFILHENLKIAEVAGIALSFFGVLFLLGSPTSIEGVSGEAKPSDVHGAGHAFAVLVGLVSSLAGGASYCFLRAAAKASDQPVGTIFSFGVLSSAVVAICMITTQEFVLPSFYSFILMIILSILAFFAELFLSRGLQLEKTSKVANIQYLEVALYQLWGMGSLRLALSFGKVVGCFLVFVSACCTMYFGPEKEME</sequence>
<name>A0AAD8K2Y7_TARER</name>
<feature type="domain" description="EamA" evidence="7">
    <location>
        <begin position="96"/>
        <end position="229"/>
    </location>
</feature>
<evidence type="ECO:0000256" key="6">
    <source>
        <dbReference type="SAM" id="Phobius"/>
    </source>
</evidence>
<organism evidence="8 9">
    <name type="scientific">Tagetes erecta</name>
    <name type="common">African marigold</name>
    <dbReference type="NCBI Taxonomy" id="13708"/>
    <lineage>
        <taxon>Eukaryota</taxon>
        <taxon>Viridiplantae</taxon>
        <taxon>Streptophyta</taxon>
        <taxon>Embryophyta</taxon>
        <taxon>Tracheophyta</taxon>
        <taxon>Spermatophyta</taxon>
        <taxon>Magnoliopsida</taxon>
        <taxon>eudicotyledons</taxon>
        <taxon>Gunneridae</taxon>
        <taxon>Pentapetalae</taxon>
        <taxon>asterids</taxon>
        <taxon>campanulids</taxon>
        <taxon>Asterales</taxon>
        <taxon>Asteraceae</taxon>
        <taxon>Asteroideae</taxon>
        <taxon>Heliantheae alliance</taxon>
        <taxon>Tageteae</taxon>
        <taxon>Tagetes</taxon>
    </lineage>
</organism>
<feature type="transmembrane region" description="Helical" evidence="6">
    <location>
        <begin position="366"/>
        <end position="389"/>
    </location>
</feature>
<dbReference type="PANTHER" id="PTHR22911">
    <property type="entry name" value="ACYL-MALONYL CONDENSING ENZYME-RELATED"/>
    <property type="match status" value="1"/>
</dbReference>
<feature type="transmembrane region" description="Helical" evidence="6">
    <location>
        <begin position="285"/>
        <end position="306"/>
    </location>
</feature>
<evidence type="ECO:0000313" key="9">
    <source>
        <dbReference type="Proteomes" id="UP001229421"/>
    </source>
</evidence>
<dbReference type="Proteomes" id="UP001229421">
    <property type="component" value="Unassembled WGS sequence"/>
</dbReference>
<keyword evidence="3 6" id="KW-0812">Transmembrane</keyword>
<evidence type="ECO:0000256" key="4">
    <source>
        <dbReference type="ARBA" id="ARBA00022989"/>
    </source>
</evidence>
<reference evidence="8" key="1">
    <citation type="journal article" date="2023" name="bioRxiv">
        <title>Improved chromosome-level genome assembly for marigold (Tagetes erecta).</title>
        <authorList>
            <person name="Jiang F."/>
            <person name="Yuan L."/>
            <person name="Wang S."/>
            <person name="Wang H."/>
            <person name="Xu D."/>
            <person name="Wang A."/>
            <person name="Fan W."/>
        </authorList>
    </citation>
    <scope>NUCLEOTIDE SEQUENCE</scope>
    <source>
        <strain evidence="8">WSJ</strain>
        <tissue evidence="8">Leaf</tissue>
    </source>
</reference>
<protein>
    <recommendedName>
        <fullName evidence="7">EamA domain-containing protein</fullName>
    </recommendedName>
</protein>
<dbReference type="Pfam" id="PF00892">
    <property type="entry name" value="EamA"/>
    <property type="match status" value="1"/>
</dbReference>
<dbReference type="InterPro" id="IPR000620">
    <property type="entry name" value="EamA_dom"/>
</dbReference>
<feature type="transmembrane region" description="Helical" evidence="6">
    <location>
        <begin position="250"/>
        <end position="273"/>
    </location>
</feature>
<keyword evidence="4 6" id="KW-1133">Transmembrane helix</keyword>
<evidence type="ECO:0000256" key="3">
    <source>
        <dbReference type="ARBA" id="ARBA00022692"/>
    </source>
</evidence>
<accession>A0AAD8K2Y7</accession>
<dbReference type="InterPro" id="IPR037185">
    <property type="entry name" value="EmrE-like"/>
</dbReference>
<evidence type="ECO:0000256" key="1">
    <source>
        <dbReference type="ARBA" id="ARBA00004141"/>
    </source>
</evidence>
<feature type="transmembrane region" description="Helical" evidence="6">
    <location>
        <begin position="123"/>
        <end position="144"/>
    </location>
</feature>
<feature type="transmembrane region" description="Helical" evidence="6">
    <location>
        <begin position="213"/>
        <end position="230"/>
    </location>
</feature>
<evidence type="ECO:0000313" key="8">
    <source>
        <dbReference type="EMBL" id="KAK1414383.1"/>
    </source>
</evidence>
<keyword evidence="5 6" id="KW-0472">Membrane</keyword>
<dbReference type="SUPFAM" id="SSF103481">
    <property type="entry name" value="Multidrug resistance efflux transporter EmrE"/>
    <property type="match status" value="1"/>
</dbReference>
<dbReference type="AlphaFoldDB" id="A0AAD8K2Y7"/>
<feature type="transmembrane region" description="Helical" evidence="6">
    <location>
        <begin position="312"/>
        <end position="333"/>
    </location>
</feature>
<evidence type="ECO:0000259" key="7">
    <source>
        <dbReference type="Pfam" id="PF00892"/>
    </source>
</evidence>
<keyword evidence="9" id="KW-1185">Reference proteome</keyword>
<evidence type="ECO:0000256" key="5">
    <source>
        <dbReference type="ARBA" id="ARBA00023136"/>
    </source>
</evidence>
<evidence type="ECO:0000256" key="2">
    <source>
        <dbReference type="ARBA" id="ARBA00007635"/>
    </source>
</evidence>
<dbReference type="GO" id="GO:0016020">
    <property type="term" value="C:membrane"/>
    <property type="evidence" value="ECO:0007669"/>
    <property type="project" value="UniProtKB-SubCell"/>
</dbReference>
<comment type="similarity">
    <text evidence="2">Belongs to the drug/metabolite transporter (DMT) superfamily. Plant drug/metabolite exporter (P-DME) (TC 2.A.7.4) family.</text>
</comment>
<gene>
    <name evidence="8" type="ORF">QVD17_30127</name>
</gene>
<dbReference type="PANTHER" id="PTHR22911:SF6">
    <property type="entry name" value="SOLUTE CARRIER FAMILY 35 MEMBER G1"/>
    <property type="match status" value="1"/>
</dbReference>
<proteinExistence type="inferred from homology"/>
<comment type="subcellular location">
    <subcellularLocation>
        <location evidence="1">Membrane</location>
        <topology evidence="1">Multi-pass membrane protein</topology>
    </subcellularLocation>
</comment>
<dbReference type="Gene3D" id="1.10.3730.20">
    <property type="match status" value="1"/>
</dbReference>
<feature type="transmembrane region" description="Helical" evidence="6">
    <location>
        <begin position="165"/>
        <end position="182"/>
    </location>
</feature>
<dbReference type="EMBL" id="JAUHHV010000008">
    <property type="protein sequence ID" value="KAK1414383.1"/>
    <property type="molecule type" value="Genomic_DNA"/>
</dbReference>
<comment type="caution">
    <text evidence="8">The sequence shown here is derived from an EMBL/GenBank/DDBJ whole genome shotgun (WGS) entry which is preliminary data.</text>
</comment>